<reference evidence="7 8" key="1">
    <citation type="submission" date="2019-08" db="EMBL/GenBank/DDBJ databases">
        <title>Deep-cultivation of Planctomycetes and their phenomic and genomic characterization uncovers novel biology.</title>
        <authorList>
            <person name="Wiegand S."/>
            <person name="Jogler M."/>
            <person name="Boedeker C."/>
            <person name="Pinto D."/>
            <person name="Vollmers J."/>
            <person name="Rivas-Marin E."/>
            <person name="Kohn T."/>
            <person name="Peeters S.H."/>
            <person name="Heuer A."/>
            <person name="Rast P."/>
            <person name="Oberbeckmann S."/>
            <person name="Bunk B."/>
            <person name="Jeske O."/>
            <person name="Meyerdierks A."/>
            <person name="Storesund J.E."/>
            <person name="Kallscheuer N."/>
            <person name="Luecker S."/>
            <person name="Lage O.M."/>
            <person name="Pohl T."/>
            <person name="Merkel B.J."/>
            <person name="Hornburger P."/>
            <person name="Mueller R.-W."/>
            <person name="Bruemmer F."/>
            <person name="Labrenz M."/>
            <person name="Spormann A.M."/>
            <person name="Op den Camp H."/>
            <person name="Overmann J."/>
            <person name="Amann R."/>
            <person name="Jetten M.S.M."/>
            <person name="Mascher T."/>
            <person name="Medema M.H."/>
            <person name="Devos D.P."/>
            <person name="Kaster A.-K."/>
            <person name="Ovreas L."/>
            <person name="Rohde M."/>
            <person name="Galperin M.Y."/>
            <person name="Jogler C."/>
        </authorList>
    </citation>
    <scope>NUCLEOTIDE SEQUENCE [LARGE SCALE GENOMIC DNA]</scope>
    <source>
        <strain evidence="7 8">Pr1d</strain>
    </source>
</reference>
<evidence type="ECO:0000256" key="1">
    <source>
        <dbReference type="ARBA" id="ARBA00005959"/>
    </source>
</evidence>
<keyword evidence="4 5" id="KW-0413">Isomerase</keyword>
<proteinExistence type="inferred from homology"/>
<dbReference type="PANTHER" id="PTHR43238">
    <property type="entry name" value="GDP-L-FUCOSE SYNTHASE"/>
    <property type="match status" value="1"/>
</dbReference>
<name>A0A5B9QJU4_9BACT</name>
<sequence>MRVGTQSHPTMSQTLQPQDRIFVTGHRGLVGSHVVSRLHAAGLGNVLSASREQLDLRDGRAVESWFAEAKPDYVIHTAGKVGGIGANIAEPVDFCYDNLLIQATVLRAAWQSNVKKLLYLASSCVYPRDCPQPMREEFLLTGPLETTNEGYALAKIAGLKSCQYYRRQYGCNFIAALPTNLYGPGDKFDPQSSHVIPSLILKFHQARLAGEQEVSIWGSGTPRREFLHVADLADACSFLLENYDDEEPINVGTGTDVSIAELAAIIRDIVYPEAQLVFDSTKPDGTPRKLLDVTHMQRLGWKPQHELKAGIAETYAWYLQHGNTSKNG</sequence>
<dbReference type="InterPro" id="IPR001509">
    <property type="entry name" value="Epimerase_deHydtase"/>
</dbReference>
<feature type="binding site" evidence="5">
    <location>
        <position position="224"/>
    </location>
    <ligand>
        <name>substrate</name>
    </ligand>
</feature>
<comment type="function">
    <text evidence="5">Catalyzes the two-step NADP-dependent conversion of GDP-4-dehydro-6-deoxy-D-mannose to GDP-fucose, involving an epimerase and a reductase reaction.</text>
</comment>
<evidence type="ECO:0000259" key="6">
    <source>
        <dbReference type="Pfam" id="PF01370"/>
    </source>
</evidence>
<evidence type="ECO:0000256" key="3">
    <source>
        <dbReference type="ARBA" id="ARBA00023002"/>
    </source>
</evidence>
<dbReference type="Pfam" id="PF01370">
    <property type="entry name" value="Epimerase"/>
    <property type="match status" value="1"/>
</dbReference>
<dbReference type="KEGG" id="bgok:Pr1d_51980"/>
<dbReference type="SUPFAM" id="SSF51735">
    <property type="entry name" value="NAD(P)-binding Rossmann-fold domains"/>
    <property type="match status" value="1"/>
</dbReference>
<dbReference type="PANTHER" id="PTHR43238:SF1">
    <property type="entry name" value="GDP-L-FUCOSE SYNTHASE"/>
    <property type="match status" value="1"/>
</dbReference>
<keyword evidence="5" id="KW-0511">Multifunctional enzyme</keyword>
<feature type="binding site" evidence="5">
    <location>
        <position position="202"/>
    </location>
    <ligand>
        <name>substrate</name>
    </ligand>
</feature>
<keyword evidence="2 5" id="KW-0521">NADP</keyword>
<comment type="pathway">
    <text evidence="5">Nucleotide-sugar biosynthesis; GDP-L-fucose biosynthesis via de novo pathway; GDP-L-fucose from GDP-alpha-D-mannose: step 2/2.</text>
</comment>
<comment type="similarity">
    <text evidence="1 5">Belongs to the NAD(P)-dependent epimerase/dehydratase family. Fucose synthase subfamily.</text>
</comment>
<feature type="binding site" evidence="5">
    <location>
        <begin position="25"/>
        <end position="31"/>
    </location>
    <ligand>
        <name>NADP(+)</name>
        <dbReference type="ChEBI" id="CHEBI:58349"/>
    </ligand>
</feature>
<dbReference type="GO" id="GO:0070401">
    <property type="term" value="F:NADP+ binding"/>
    <property type="evidence" value="ECO:0007669"/>
    <property type="project" value="UniProtKB-UniRule"/>
</dbReference>
<feature type="site" description="Important for catalytic activity" evidence="5">
    <location>
        <position position="124"/>
    </location>
</feature>
<evidence type="ECO:0000313" key="8">
    <source>
        <dbReference type="Proteomes" id="UP000323917"/>
    </source>
</evidence>
<dbReference type="Gene3D" id="3.40.50.720">
    <property type="entry name" value="NAD(P)-binding Rossmann-like Domain"/>
    <property type="match status" value="1"/>
</dbReference>
<evidence type="ECO:0000256" key="2">
    <source>
        <dbReference type="ARBA" id="ARBA00022857"/>
    </source>
</evidence>
<dbReference type="AlphaFoldDB" id="A0A5B9QJU4"/>
<dbReference type="UniPathway" id="UPA00128">
    <property type="reaction ID" value="UER00191"/>
</dbReference>
<dbReference type="InterPro" id="IPR028614">
    <property type="entry name" value="GDP_fucose/colitose_synth"/>
</dbReference>
<comment type="catalytic activity">
    <reaction evidence="5">
        <text>GDP-beta-L-fucose + NADP(+) = GDP-4-dehydro-alpha-D-rhamnose + NADPH + H(+)</text>
        <dbReference type="Rhea" id="RHEA:18885"/>
        <dbReference type="ChEBI" id="CHEBI:15378"/>
        <dbReference type="ChEBI" id="CHEBI:57273"/>
        <dbReference type="ChEBI" id="CHEBI:57783"/>
        <dbReference type="ChEBI" id="CHEBI:57964"/>
        <dbReference type="ChEBI" id="CHEBI:58349"/>
        <dbReference type="EC" id="1.1.1.271"/>
    </reaction>
</comment>
<dbReference type="CDD" id="cd05239">
    <property type="entry name" value="GDP_FS_SDR_e"/>
    <property type="match status" value="1"/>
</dbReference>
<organism evidence="7 8">
    <name type="scientific">Bythopirellula goksoeyrii</name>
    <dbReference type="NCBI Taxonomy" id="1400387"/>
    <lineage>
        <taxon>Bacteria</taxon>
        <taxon>Pseudomonadati</taxon>
        <taxon>Planctomycetota</taxon>
        <taxon>Planctomycetia</taxon>
        <taxon>Pirellulales</taxon>
        <taxon>Lacipirellulaceae</taxon>
        <taxon>Bythopirellula</taxon>
    </lineage>
</organism>
<dbReference type="EC" id="1.1.1.271" evidence="5"/>
<keyword evidence="3 5" id="KW-0560">Oxidoreductase</keyword>
<dbReference type="HAMAP" id="MF_00956">
    <property type="entry name" value="GDP_fucose_synth"/>
    <property type="match status" value="1"/>
</dbReference>
<feature type="binding site" evidence="5">
    <location>
        <position position="194"/>
    </location>
    <ligand>
        <name>NADP(+)</name>
        <dbReference type="ChEBI" id="CHEBI:58349"/>
    </ligand>
</feature>
<dbReference type="GO" id="GO:0050577">
    <property type="term" value="F:GDP-L-fucose synthase activity"/>
    <property type="evidence" value="ECO:0007669"/>
    <property type="project" value="UniProtKB-UniRule"/>
</dbReference>
<feature type="active site" description="Proton donor/acceptor" evidence="5">
    <location>
        <position position="151"/>
    </location>
</feature>
<dbReference type="Proteomes" id="UP000323917">
    <property type="component" value="Chromosome"/>
</dbReference>
<dbReference type="InterPro" id="IPR036291">
    <property type="entry name" value="NAD(P)-bd_dom_sf"/>
</dbReference>
<gene>
    <name evidence="7" type="primary">fcl_2</name>
    <name evidence="5" type="synonym">fcl</name>
    <name evidence="7" type="ORF">Pr1d_51980</name>
</gene>
<accession>A0A5B9QJU4</accession>
<feature type="site" description="Important for catalytic activity" evidence="5">
    <location>
        <position position="122"/>
    </location>
</feature>
<feature type="binding site" evidence="5">
    <location>
        <position position="155"/>
    </location>
    <ligand>
        <name>NADP(+)</name>
        <dbReference type="ChEBI" id="CHEBI:58349"/>
    </ligand>
</feature>
<dbReference type="GO" id="GO:0042351">
    <property type="term" value="P:'de novo' GDP-L-fucose biosynthetic process"/>
    <property type="evidence" value="ECO:0007669"/>
    <property type="project" value="UniProtKB-UniRule"/>
</dbReference>
<dbReference type="GO" id="GO:0016853">
    <property type="term" value="F:isomerase activity"/>
    <property type="evidence" value="ECO:0007669"/>
    <property type="project" value="UniProtKB-KW"/>
</dbReference>
<feature type="binding site" evidence="5">
    <location>
        <begin position="120"/>
        <end position="123"/>
    </location>
    <ligand>
        <name>NADP(+)</name>
        <dbReference type="ChEBI" id="CHEBI:58349"/>
    </ligand>
</feature>
<evidence type="ECO:0000256" key="4">
    <source>
        <dbReference type="ARBA" id="ARBA00023235"/>
    </source>
</evidence>
<feature type="domain" description="NAD-dependent epimerase/dehydratase" evidence="6">
    <location>
        <begin position="21"/>
        <end position="252"/>
    </location>
</feature>
<dbReference type="Gene3D" id="3.90.25.10">
    <property type="entry name" value="UDP-galactose 4-epimerase, domain 1"/>
    <property type="match status" value="1"/>
</dbReference>
<dbReference type="EMBL" id="CP042913">
    <property type="protein sequence ID" value="QEG37850.1"/>
    <property type="molecule type" value="Genomic_DNA"/>
</dbReference>
<feature type="binding site" evidence="5">
    <location>
        <position position="217"/>
    </location>
    <ligand>
        <name>substrate</name>
    </ligand>
</feature>
<keyword evidence="8" id="KW-1185">Reference proteome</keyword>
<protein>
    <recommendedName>
        <fullName evidence="5">GDP-L-fucose synthase</fullName>
        <ecNumber evidence="5">1.1.1.271</ecNumber>
    </recommendedName>
    <alternativeName>
        <fullName evidence="5">GDP-4-keto-6-deoxy-D-mannose-3,5-epimerase-4-reductase</fullName>
    </alternativeName>
</protein>
<evidence type="ECO:0000313" key="7">
    <source>
        <dbReference type="EMBL" id="QEG37850.1"/>
    </source>
</evidence>
<feature type="binding site" evidence="5">
    <location>
        <position position="284"/>
    </location>
    <ligand>
        <name>substrate</name>
    </ligand>
</feature>
<evidence type="ECO:0000256" key="5">
    <source>
        <dbReference type="HAMAP-Rule" id="MF_00956"/>
    </source>
</evidence>
<feature type="binding site" evidence="5">
    <location>
        <begin position="178"/>
        <end position="181"/>
    </location>
    <ligand>
        <name>NADP(+)</name>
        <dbReference type="ChEBI" id="CHEBI:58349"/>
    </ligand>
</feature>